<reference evidence="9 10" key="1">
    <citation type="submission" date="2024-05" db="EMBL/GenBank/DDBJ databases">
        <authorList>
            <person name="Wallberg A."/>
        </authorList>
    </citation>
    <scope>NUCLEOTIDE SEQUENCE [LARGE SCALE GENOMIC DNA]</scope>
</reference>
<feature type="chain" id="PRO_5043606955" description="folate gamma-glutamyl hydrolase" evidence="8">
    <location>
        <begin position="28"/>
        <end position="325"/>
    </location>
</feature>
<keyword evidence="3" id="KW-0964">Secreted</keyword>
<dbReference type="GO" id="GO:0005773">
    <property type="term" value="C:vacuole"/>
    <property type="evidence" value="ECO:0007669"/>
    <property type="project" value="TreeGrafter"/>
</dbReference>
<dbReference type="PANTHER" id="PTHR11315:SF0">
    <property type="entry name" value="FOLATE GAMMA-GLUTAMYL HYDROLASE"/>
    <property type="match status" value="1"/>
</dbReference>
<dbReference type="Proteomes" id="UP001497623">
    <property type="component" value="Unassembled WGS sequence"/>
</dbReference>
<evidence type="ECO:0000256" key="8">
    <source>
        <dbReference type="SAM" id="SignalP"/>
    </source>
</evidence>
<dbReference type="Pfam" id="PF07722">
    <property type="entry name" value="Peptidase_C26"/>
    <property type="match status" value="1"/>
</dbReference>
<dbReference type="PANTHER" id="PTHR11315">
    <property type="entry name" value="PROTEASE FAMILY C26 GAMMA-GLUTAMYL HYDROLASE"/>
    <property type="match status" value="1"/>
</dbReference>
<dbReference type="EC" id="3.4.19.9" evidence="7"/>
<sequence>TMAPSCLVPAPLQLFLLLGTAASLVVALNNRPVIGIVGQKPSDSMLSGLDDKNYTSYIAASYVKYLESAGARVVPILTHQDDDYYTTIADSINGILLPGGGVSITSSSGYGYAADFLYEKVLSKWESGVTLPLWGTCLGFETLTYLLAGRHRWLTLCSAENKVDPLLLEENFEDSYLFQDMPNNVLEDLIYENTTINFHRWCMTRENFTASGLIDDVKLLSTNVDYNGLEFVSTMEHKELPIYGVQWHPEKNPFEWADDDNHINIPHSPAAIRVAQYFANKFVLKARENDQSFSSLEEENTHLIYNHEPFYVHGWSSFMQIYLFR</sequence>
<dbReference type="FunFam" id="3.40.50.880:FF:000024">
    <property type="entry name" value="Folate gamma-glutamyl hydrolase"/>
    <property type="match status" value="1"/>
</dbReference>
<dbReference type="InterPro" id="IPR015527">
    <property type="entry name" value="Pept_C26_g-glut_hydrolase"/>
</dbReference>
<evidence type="ECO:0000256" key="5">
    <source>
        <dbReference type="ARBA" id="ARBA00022801"/>
    </source>
</evidence>
<organism evidence="9 10">
    <name type="scientific">Meganyctiphanes norvegica</name>
    <name type="common">Northern krill</name>
    <name type="synonym">Thysanopoda norvegica</name>
    <dbReference type="NCBI Taxonomy" id="48144"/>
    <lineage>
        <taxon>Eukaryota</taxon>
        <taxon>Metazoa</taxon>
        <taxon>Ecdysozoa</taxon>
        <taxon>Arthropoda</taxon>
        <taxon>Crustacea</taxon>
        <taxon>Multicrustacea</taxon>
        <taxon>Malacostraca</taxon>
        <taxon>Eumalacostraca</taxon>
        <taxon>Eucarida</taxon>
        <taxon>Euphausiacea</taxon>
        <taxon>Euphausiidae</taxon>
        <taxon>Meganyctiphanes</taxon>
    </lineage>
</organism>
<dbReference type="PROSITE" id="PS51275">
    <property type="entry name" value="PEPTIDASE_C26_GGH"/>
    <property type="match status" value="1"/>
</dbReference>
<proteinExistence type="inferred from homology"/>
<accession>A0AAV2QX61</accession>
<dbReference type="InterPro" id="IPR029062">
    <property type="entry name" value="Class_I_gatase-like"/>
</dbReference>
<dbReference type="GO" id="GO:0046900">
    <property type="term" value="P:tetrahydrofolylpolyglutamate metabolic process"/>
    <property type="evidence" value="ECO:0007669"/>
    <property type="project" value="TreeGrafter"/>
</dbReference>
<keyword evidence="5 7" id="KW-0378">Hydrolase</keyword>
<dbReference type="EMBL" id="CAXKWB010011149">
    <property type="protein sequence ID" value="CAL4100204.1"/>
    <property type="molecule type" value="Genomic_DNA"/>
</dbReference>
<dbReference type="GO" id="GO:0034722">
    <property type="term" value="F:gamma-glutamyl-peptidase activity"/>
    <property type="evidence" value="ECO:0007669"/>
    <property type="project" value="UniProtKB-UniRule"/>
</dbReference>
<feature type="active site" description="Nucleophile" evidence="6 7">
    <location>
        <position position="137"/>
    </location>
</feature>
<comment type="subcellular location">
    <subcellularLocation>
        <location evidence="1">Secreted</location>
        <location evidence="1">Extracellular space</location>
    </subcellularLocation>
</comment>
<evidence type="ECO:0000256" key="7">
    <source>
        <dbReference type="PROSITE-ProRule" id="PRU00607"/>
    </source>
</evidence>
<name>A0AAV2QX61_MEGNR</name>
<comment type="caution">
    <text evidence="9">The sequence shown here is derived from an EMBL/GenBank/DDBJ whole genome shotgun (WGS) entry which is preliminary data.</text>
</comment>
<comment type="catalytic activity">
    <reaction evidence="7">
        <text>(6S)-5,6,7,8-tetrahydrofolyl-(gamma-L-Glu)(n) + (n-1) H2O = (6S)-5,6,7,8-tetrahydrofolate + (n-1) L-glutamate</text>
        <dbReference type="Rhea" id="RHEA:56784"/>
        <dbReference type="Rhea" id="RHEA-COMP:14738"/>
        <dbReference type="ChEBI" id="CHEBI:15377"/>
        <dbReference type="ChEBI" id="CHEBI:29985"/>
        <dbReference type="ChEBI" id="CHEBI:57453"/>
        <dbReference type="ChEBI" id="CHEBI:141005"/>
        <dbReference type="EC" id="3.4.19.9"/>
    </reaction>
</comment>
<dbReference type="SUPFAM" id="SSF52317">
    <property type="entry name" value="Class I glutamine amidotransferase-like"/>
    <property type="match status" value="1"/>
</dbReference>
<gene>
    <name evidence="9" type="ORF">MNOR_LOCUS16740</name>
</gene>
<dbReference type="InterPro" id="IPR011697">
    <property type="entry name" value="Peptidase_C26"/>
</dbReference>
<dbReference type="GO" id="GO:0005576">
    <property type="term" value="C:extracellular region"/>
    <property type="evidence" value="ECO:0007669"/>
    <property type="project" value="UniProtKB-SubCell"/>
</dbReference>
<dbReference type="PROSITE" id="PS51273">
    <property type="entry name" value="GATASE_TYPE_1"/>
    <property type="match status" value="1"/>
</dbReference>
<comment type="similarity">
    <text evidence="2">Belongs to the peptidase C26 family.</text>
</comment>
<evidence type="ECO:0000256" key="2">
    <source>
        <dbReference type="ARBA" id="ARBA00011083"/>
    </source>
</evidence>
<evidence type="ECO:0000256" key="3">
    <source>
        <dbReference type="ARBA" id="ARBA00022525"/>
    </source>
</evidence>
<feature type="non-terminal residue" evidence="9">
    <location>
        <position position="1"/>
    </location>
</feature>
<protein>
    <recommendedName>
        <fullName evidence="7">folate gamma-glutamyl hydrolase</fullName>
        <ecNumber evidence="7">3.4.19.9</ecNumber>
    </recommendedName>
</protein>
<feature type="active site" evidence="7">
    <location>
        <position position="248"/>
    </location>
</feature>
<evidence type="ECO:0000313" key="10">
    <source>
        <dbReference type="Proteomes" id="UP001497623"/>
    </source>
</evidence>
<evidence type="ECO:0000256" key="1">
    <source>
        <dbReference type="ARBA" id="ARBA00004239"/>
    </source>
</evidence>
<evidence type="ECO:0000256" key="6">
    <source>
        <dbReference type="PIRSR" id="PIRSR615527-1"/>
    </source>
</evidence>
<keyword evidence="10" id="KW-1185">Reference proteome</keyword>
<evidence type="ECO:0000256" key="4">
    <source>
        <dbReference type="ARBA" id="ARBA00022729"/>
    </source>
</evidence>
<evidence type="ECO:0000313" key="9">
    <source>
        <dbReference type="EMBL" id="CAL4100204.1"/>
    </source>
</evidence>
<dbReference type="Gene3D" id="3.40.50.880">
    <property type="match status" value="1"/>
</dbReference>
<keyword evidence="4 8" id="KW-0732">Signal</keyword>
<feature type="active site" description="Proton donor" evidence="6">
    <location>
        <position position="248"/>
    </location>
</feature>
<dbReference type="AlphaFoldDB" id="A0AAV2QX61"/>
<feature type="signal peptide" evidence="8">
    <location>
        <begin position="1"/>
        <end position="27"/>
    </location>
</feature>